<evidence type="ECO:0000313" key="3">
    <source>
        <dbReference type="Proteomes" id="UP001162162"/>
    </source>
</evidence>
<comment type="caution">
    <text evidence="2">The sequence shown here is derived from an EMBL/GenBank/DDBJ whole genome shotgun (WGS) entry which is preliminary data.</text>
</comment>
<dbReference type="Proteomes" id="UP001162162">
    <property type="component" value="Unassembled WGS sequence"/>
</dbReference>
<gene>
    <name evidence="2" type="ORF">NQ318_001550</name>
</gene>
<proteinExistence type="predicted"/>
<feature type="compositionally biased region" description="Basic and acidic residues" evidence="1">
    <location>
        <begin position="46"/>
        <end position="65"/>
    </location>
</feature>
<dbReference type="AlphaFoldDB" id="A0AAV8Y8B6"/>
<evidence type="ECO:0000256" key="1">
    <source>
        <dbReference type="SAM" id="MobiDB-lite"/>
    </source>
</evidence>
<dbReference type="EMBL" id="JAPWTK010000155">
    <property type="protein sequence ID" value="KAJ8947711.1"/>
    <property type="molecule type" value="Genomic_DNA"/>
</dbReference>
<sequence>MNWKLKQKSSSIILKNRCTRQLPTYGCRNSGCRYEFFTCLSSPHDLPGKRDSPKMNRASVEKKPNDPPFQPGPSLKKSVEFFIDCEKRLPSENLPVLQKNCFPSNPDDLERDENSSKHIERVYCGHLFHQECFLTT</sequence>
<dbReference type="PANTHER" id="PTHR40237">
    <property type="entry name" value="LD44813P"/>
    <property type="match status" value="1"/>
</dbReference>
<reference evidence="2" key="1">
    <citation type="journal article" date="2023" name="Insect Mol. Biol.">
        <title>Genome sequencing provides insights into the evolution of gene families encoding plant cell wall-degrading enzymes in longhorned beetles.</title>
        <authorList>
            <person name="Shin N.R."/>
            <person name="Okamura Y."/>
            <person name="Kirsch R."/>
            <person name="Pauchet Y."/>
        </authorList>
    </citation>
    <scope>NUCLEOTIDE SEQUENCE</scope>
    <source>
        <strain evidence="2">AMC_N1</strain>
    </source>
</reference>
<feature type="region of interest" description="Disordered" evidence="1">
    <location>
        <begin position="41"/>
        <end position="74"/>
    </location>
</feature>
<name>A0AAV8Y8B6_9CUCU</name>
<protein>
    <submittedName>
        <fullName evidence="2">Uncharacterized protein</fullName>
    </submittedName>
</protein>
<keyword evidence="3" id="KW-1185">Reference proteome</keyword>
<dbReference type="PANTHER" id="PTHR40237:SF1">
    <property type="entry name" value="LD44813P"/>
    <property type="match status" value="1"/>
</dbReference>
<evidence type="ECO:0000313" key="2">
    <source>
        <dbReference type="EMBL" id="KAJ8947711.1"/>
    </source>
</evidence>
<accession>A0AAV8Y8B6</accession>
<organism evidence="2 3">
    <name type="scientific">Aromia moschata</name>
    <dbReference type="NCBI Taxonomy" id="1265417"/>
    <lineage>
        <taxon>Eukaryota</taxon>
        <taxon>Metazoa</taxon>
        <taxon>Ecdysozoa</taxon>
        <taxon>Arthropoda</taxon>
        <taxon>Hexapoda</taxon>
        <taxon>Insecta</taxon>
        <taxon>Pterygota</taxon>
        <taxon>Neoptera</taxon>
        <taxon>Endopterygota</taxon>
        <taxon>Coleoptera</taxon>
        <taxon>Polyphaga</taxon>
        <taxon>Cucujiformia</taxon>
        <taxon>Chrysomeloidea</taxon>
        <taxon>Cerambycidae</taxon>
        <taxon>Cerambycinae</taxon>
        <taxon>Callichromatini</taxon>
        <taxon>Aromia</taxon>
    </lineage>
</organism>